<keyword evidence="11" id="KW-1185">Reference proteome</keyword>
<keyword evidence="3 9" id="KW-0812">Transmembrane</keyword>
<keyword evidence="6 9" id="KW-0472">Membrane</keyword>
<dbReference type="GO" id="GO:0006672">
    <property type="term" value="P:ceramide metabolic process"/>
    <property type="evidence" value="ECO:0007669"/>
    <property type="project" value="InterPro"/>
</dbReference>
<comment type="subcellular location">
    <subcellularLocation>
        <location evidence="1">Membrane</location>
        <topology evidence="1">Multi-pass membrane protein</topology>
    </subcellularLocation>
</comment>
<dbReference type="PANTHER" id="PTHR46187">
    <property type="entry name" value="ALKALINE CERAMIDASE 3"/>
    <property type="match status" value="1"/>
</dbReference>
<dbReference type="Pfam" id="PF05875">
    <property type="entry name" value="Ceramidase"/>
    <property type="match status" value="1"/>
</dbReference>
<feature type="non-terminal residue" evidence="10">
    <location>
        <position position="1"/>
    </location>
</feature>
<keyword evidence="4" id="KW-0378">Hydrolase</keyword>
<feature type="transmembrane region" description="Helical" evidence="9">
    <location>
        <begin position="81"/>
        <end position="99"/>
    </location>
</feature>
<feature type="binding site" evidence="8">
    <location>
        <position position="210"/>
    </location>
    <ligand>
        <name>Zn(2+)</name>
        <dbReference type="ChEBI" id="CHEBI:29105"/>
        <note>catalytic</note>
    </ligand>
</feature>
<proteinExistence type="inferred from homology"/>
<evidence type="ECO:0000256" key="7">
    <source>
        <dbReference type="PIRSR" id="PIRSR608901-1"/>
    </source>
</evidence>
<evidence type="ECO:0000256" key="4">
    <source>
        <dbReference type="ARBA" id="ARBA00022801"/>
    </source>
</evidence>
<dbReference type="InterPro" id="IPR008901">
    <property type="entry name" value="ACER"/>
</dbReference>
<dbReference type="OrthoDB" id="187171at2759"/>
<gene>
    <name evidence="10" type="ORF">BDK51DRAFT_16198</name>
</gene>
<feature type="transmembrane region" description="Helical" evidence="9">
    <location>
        <begin position="164"/>
        <end position="182"/>
    </location>
</feature>
<sequence length="264" mass="29081">PTSTLDWCEENYILSSWLAEAWNASSNIFFQILPLIGLVSVWKTHAEARFAVAYVALMLTGVGSFLFHGTLLYSAQLLDELPMVFGGCVSVYVQLQMWGTPRHRPLTVALLALYGLSTALIYLYLRAPIFFQSSFGILTFFQVLLNGVNVAWAAAAYPAHKRTLWGGFAAGVGAFLAAYALWTLDQKLCPTLQSTRAVLGYPLSPLLELHAWWHVLTAFAGYVAVSGAQFARALVLGRKDVRVFYGGGILPVVWGLEVGKLKEW</sequence>
<keyword evidence="7" id="KW-0106">Calcium</keyword>
<feature type="transmembrane region" description="Helical" evidence="9">
    <location>
        <begin position="54"/>
        <end position="75"/>
    </location>
</feature>
<dbReference type="GO" id="GO:0071602">
    <property type="term" value="P:phytosphingosine biosynthetic process"/>
    <property type="evidence" value="ECO:0007669"/>
    <property type="project" value="TreeGrafter"/>
</dbReference>
<evidence type="ECO:0000313" key="11">
    <source>
        <dbReference type="Proteomes" id="UP000269721"/>
    </source>
</evidence>
<feature type="transmembrane region" description="Helical" evidence="9">
    <location>
        <begin position="24"/>
        <end position="42"/>
    </location>
</feature>
<feature type="transmembrane region" description="Helical" evidence="9">
    <location>
        <begin position="137"/>
        <end position="157"/>
    </location>
</feature>
<feature type="transmembrane region" description="Helical" evidence="9">
    <location>
        <begin position="106"/>
        <end position="125"/>
    </location>
</feature>
<protein>
    <submittedName>
        <fullName evidence="10">Ceramidase</fullName>
    </submittedName>
</protein>
<keyword evidence="7" id="KW-0479">Metal-binding</keyword>
<evidence type="ECO:0000256" key="2">
    <source>
        <dbReference type="ARBA" id="ARBA00009780"/>
    </source>
</evidence>
<dbReference type="GO" id="GO:0046872">
    <property type="term" value="F:metal ion binding"/>
    <property type="evidence" value="ECO:0007669"/>
    <property type="project" value="UniProtKB-KW"/>
</dbReference>
<evidence type="ECO:0000256" key="3">
    <source>
        <dbReference type="ARBA" id="ARBA00022692"/>
    </source>
</evidence>
<feature type="binding site" evidence="7">
    <location>
        <position position="7"/>
    </location>
    <ligand>
        <name>Ca(2+)</name>
        <dbReference type="ChEBI" id="CHEBI:29108"/>
    </ligand>
</feature>
<feature type="binding site" evidence="7">
    <location>
        <position position="6"/>
    </location>
    <ligand>
        <name>Ca(2+)</name>
        <dbReference type="ChEBI" id="CHEBI:29108"/>
    </ligand>
</feature>
<keyword evidence="5 9" id="KW-1133">Transmembrane helix</keyword>
<dbReference type="GO" id="GO:0016811">
    <property type="term" value="F:hydrolase activity, acting on carbon-nitrogen (but not peptide) bonds, in linear amides"/>
    <property type="evidence" value="ECO:0007669"/>
    <property type="project" value="InterPro"/>
</dbReference>
<keyword evidence="8" id="KW-0862">Zinc</keyword>
<organism evidence="10 11">
    <name type="scientific">Blyttiomyces helicus</name>
    <dbReference type="NCBI Taxonomy" id="388810"/>
    <lineage>
        <taxon>Eukaryota</taxon>
        <taxon>Fungi</taxon>
        <taxon>Fungi incertae sedis</taxon>
        <taxon>Chytridiomycota</taxon>
        <taxon>Chytridiomycota incertae sedis</taxon>
        <taxon>Chytridiomycetes</taxon>
        <taxon>Chytridiomycetes incertae sedis</taxon>
        <taxon>Blyttiomyces</taxon>
    </lineage>
</organism>
<evidence type="ECO:0000256" key="8">
    <source>
        <dbReference type="PIRSR" id="PIRSR608901-2"/>
    </source>
</evidence>
<dbReference type="EMBL" id="KZ994563">
    <property type="protein sequence ID" value="RKO92614.1"/>
    <property type="molecule type" value="Genomic_DNA"/>
</dbReference>
<feature type="binding site" evidence="8">
    <location>
        <position position="214"/>
    </location>
    <ligand>
        <name>Zn(2+)</name>
        <dbReference type="ChEBI" id="CHEBI:29105"/>
        <note>catalytic</note>
    </ligand>
</feature>
<comment type="similarity">
    <text evidence="2">Belongs to the alkaline ceramidase family.</text>
</comment>
<evidence type="ECO:0000256" key="6">
    <source>
        <dbReference type="ARBA" id="ARBA00023136"/>
    </source>
</evidence>
<evidence type="ECO:0000256" key="9">
    <source>
        <dbReference type="SAM" id="Phobius"/>
    </source>
</evidence>
<dbReference type="AlphaFoldDB" id="A0A4P9WIK0"/>
<name>A0A4P9WIK0_9FUNG</name>
<feature type="binding site" evidence="8">
    <location>
        <position position="68"/>
    </location>
    <ligand>
        <name>Zn(2+)</name>
        <dbReference type="ChEBI" id="CHEBI:29105"/>
        <note>catalytic</note>
    </ligand>
</feature>
<feature type="transmembrane region" description="Helical" evidence="9">
    <location>
        <begin position="211"/>
        <end position="231"/>
    </location>
</feature>
<feature type="binding site" evidence="7">
    <location>
        <position position="9"/>
    </location>
    <ligand>
        <name>Ca(2+)</name>
        <dbReference type="ChEBI" id="CHEBI:29108"/>
    </ligand>
</feature>
<evidence type="ECO:0000256" key="1">
    <source>
        <dbReference type="ARBA" id="ARBA00004141"/>
    </source>
</evidence>
<accession>A0A4P9WIK0</accession>
<feature type="transmembrane region" description="Helical" evidence="9">
    <location>
        <begin position="243"/>
        <end position="261"/>
    </location>
</feature>
<comment type="cofactor">
    <cofactor evidence="8">
        <name>Zn(2+)</name>
        <dbReference type="ChEBI" id="CHEBI:29105"/>
    </cofactor>
</comment>
<reference evidence="11" key="1">
    <citation type="journal article" date="2018" name="Nat. Microbiol.">
        <title>Leveraging single-cell genomics to expand the fungal tree of life.</title>
        <authorList>
            <person name="Ahrendt S.R."/>
            <person name="Quandt C.A."/>
            <person name="Ciobanu D."/>
            <person name="Clum A."/>
            <person name="Salamov A."/>
            <person name="Andreopoulos B."/>
            <person name="Cheng J.F."/>
            <person name="Woyke T."/>
            <person name="Pelin A."/>
            <person name="Henrissat B."/>
            <person name="Reynolds N.K."/>
            <person name="Benny G.L."/>
            <person name="Smith M.E."/>
            <person name="James T.Y."/>
            <person name="Grigoriev I.V."/>
        </authorList>
    </citation>
    <scope>NUCLEOTIDE SEQUENCE [LARGE SCALE GENOMIC DNA]</scope>
</reference>
<dbReference type="Proteomes" id="UP000269721">
    <property type="component" value="Unassembled WGS sequence"/>
</dbReference>
<evidence type="ECO:0000256" key="5">
    <source>
        <dbReference type="ARBA" id="ARBA00022989"/>
    </source>
</evidence>
<dbReference type="PANTHER" id="PTHR46187:SF3">
    <property type="entry name" value="ALKALINE CERAMIDASE 3"/>
    <property type="match status" value="1"/>
</dbReference>
<feature type="binding site" evidence="7">
    <location>
        <position position="11"/>
    </location>
    <ligand>
        <name>Ca(2+)</name>
        <dbReference type="ChEBI" id="CHEBI:29108"/>
    </ligand>
</feature>
<feature type="binding site" evidence="7">
    <location>
        <position position="20"/>
    </location>
    <ligand>
        <name>Ca(2+)</name>
        <dbReference type="ChEBI" id="CHEBI:29108"/>
    </ligand>
</feature>
<evidence type="ECO:0000313" key="10">
    <source>
        <dbReference type="EMBL" id="RKO92614.1"/>
    </source>
</evidence>
<dbReference type="GO" id="GO:0005789">
    <property type="term" value="C:endoplasmic reticulum membrane"/>
    <property type="evidence" value="ECO:0007669"/>
    <property type="project" value="TreeGrafter"/>
</dbReference>